<evidence type="ECO:0008006" key="4">
    <source>
        <dbReference type="Google" id="ProtNLM"/>
    </source>
</evidence>
<reference evidence="2" key="2">
    <citation type="submission" date="2020-09" db="EMBL/GenBank/DDBJ databases">
        <authorList>
            <person name="Sun Q."/>
            <person name="Zhou Y."/>
        </authorList>
    </citation>
    <scope>NUCLEOTIDE SEQUENCE</scope>
    <source>
        <strain evidence="2">CGMCC 1.12426</strain>
    </source>
</reference>
<feature type="signal peptide" evidence="1">
    <location>
        <begin position="1"/>
        <end position="22"/>
    </location>
</feature>
<dbReference type="RefSeq" id="WP_150496171.1">
    <property type="nucleotide sequence ID" value="NZ_BMFA01000006.1"/>
</dbReference>
<gene>
    <name evidence="2" type="ORF">GCM10011316_23640</name>
</gene>
<sequence>MRKVLACLGLVFGLAWSVPASAEPLELRIPQHSLTHYVQELLQRAFEAAGGKAIVTPANDPLSHGRMMLLVERQEGLDLFWRGEDADLKKRFLEVEFDLTDGLKGVRVLFVRPDDKDLYAHVQSLDEFRALGTIGAMGYDWNDVQIWEVNGLPVDLTREHWNPAIYNKLAAGRPGVDYFSRGIIEMAVEAPQHPELAVEPHLQLVYENDFRLYVSKDRPDLHKLLTDVLKSADAQGILQQTLRDVFPDIFRPDGLNIEGRRIIPLAMPVP</sequence>
<reference evidence="2" key="1">
    <citation type="journal article" date="2014" name="Int. J. Syst. Evol. Microbiol.">
        <title>Complete genome sequence of Corynebacterium casei LMG S-19264T (=DSM 44701T), isolated from a smear-ripened cheese.</title>
        <authorList>
            <consortium name="US DOE Joint Genome Institute (JGI-PGF)"/>
            <person name="Walter F."/>
            <person name="Albersmeier A."/>
            <person name="Kalinowski J."/>
            <person name="Ruckert C."/>
        </authorList>
    </citation>
    <scope>NUCLEOTIDE SEQUENCE</scope>
    <source>
        <strain evidence="2">CGMCC 1.12426</strain>
    </source>
</reference>
<evidence type="ECO:0000313" key="2">
    <source>
        <dbReference type="EMBL" id="GGB50765.1"/>
    </source>
</evidence>
<organism evidence="2 3">
    <name type="scientific">Roseibium aquae</name>
    <dbReference type="NCBI Taxonomy" id="1323746"/>
    <lineage>
        <taxon>Bacteria</taxon>
        <taxon>Pseudomonadati</taxon>
        <taxon>Pseudomonadota</taxon>
        <taxon>Alphaproteobacteria</taxon>
        <taxon>Hyphomicrobiales</taxon>
        <taxon>Stappiaceae</taxon>
        <taxon>Roseibium</taxon>
    </lineage>
</organism>
<dbReference type="OrthoDB" id="547680at2"/>
<evidence type="ECO:0000256" key="1">
    <source>
        <dbReference type="SAM" id="SignalP"/>
    </source>
</evidence>
<dbReference type="Proteomes" id="UP000605148">
    <property type="component" value="Unassembled WGS sequence"/>
</dbReference>
<dbReference type="AlphaFoldDB" id="A0A916TMY3"/>
<evidence type="ECO:0000313" key="3">
    <source>
        <dbReference type="Proteomes" id="UP000605148"/>
    </source>
</evidence>
<keyword evidence="1" id="KW-0732">Signal</keyword>
<proteinExistence type="predicted"/>
<accession>A0A916TMY3</accession>
<keyword evidence="3" id="KW-1185">Reference proteome</keyword>
<dbReference type="SUPFAM" id="SSF53850">
    <property type="entry name" value="Periplasmic binding protein-like II"/>
    <property type="match status" value="1"/>
</dbReference>
<comment type="caution">
    <text evidence="2">The sequence shown here is derived from an EMBL/GenBank/DDBJ whole genome shotgun (WGS) entry which is preliminary data.</text>
</comment>
<feature type="chain" id="PRO_5036997949" description="ABC-type amino acid transport substrate-binding protein" evidence="1">
    <location>
        <begin position="23"/>
        <end position="270"/>
    </location>
</feature>
<protein>
    <recommendedName>
        <fullName evidence="4">ABC-type amino acid transport substrate-binding protein</fullName>
    </recommendedName>
</protein>
<dbReference type="EMBL" id="BMFA01000006">
    <property type="protein sequence ID" value="GGB50765.1"/>
    <property type="molecule type" value="Genomic_DNA"/>
</dbReference>
<name>A0A916TMY3_9HYPH</name>